<name>A0A0E9WLF2_ANGAN</name>
<dbReference type="EMBL" id="GBXM01018172">
    <property type="protein sequence ID" value="JAH90405.1"/>
    <property type="molecule type" value="Transcribed_RNA"/>
</dbReference>
<sequence>MALQRDLKFEKWMVYRVLNLVVRFVSVLNTYLACVSKDTTSVFTTLTANASPVMPQKMQGVNVFDI</sequence>
<organism evidence="2">
    <name type="scientific">Anguilla anguilla</name>
    <name type="common">European freshwater eel</name>
    <name type="synonym">Muraena anguilla</name>
    <dbReference type="NCBI Taxonomy" id="7936"/>
    <lineage>
        <taxon>Eukaryota</taxon>
        <taxon>Metazoa</taxon>
        <taxon>Chordata</taxon>
        <taxon>Craniata</taxon>
        <taxon>Vertebrata</taxon>
        <taxon>Euteleostomi</taxon>
        <taxon>Actinopterygii</taxon>
        <taxon>Neopterygii</taxon>
        <taxon>Teleostei</taxon>
        <taxon>Anguilliformes</taxon>
        <taxon>Anguillidae</taxon>
        <taxon>Anguilla</taxon>
    </lineage>
</organism>
<reference evidence="2" key="1">
    <citation type="submission" date="2014-11" db="EMBL/GenBank/DDBJ databases">
        <authorList>
            <person name="Amaro Gonzalez C."/>
        </authorList>
    </citation>
    <scope>NUCLEOTIDE SEQUENCE</scope>
</reference>
<protein>
    <submittedName>
        <fullName evidence="2">Uncharacterized protein</fullName>
    </submittedName>
</protein>
<accession>A0A0E9WLF2</accession>
<evidence type="ECO:0000313" key="2">
    <source>
        <dbReference type="EMBL" id="JAH90405.1"/>
    </source>
</evidence>
<keyword evidence="1" id="KW-1133">Transmembrane helix</keyword>
<evidence type="ECO:0000256" key="1">
    <source>
        <dbReference type="SAM" id="Phobius"/>
    </source>
</evidence>
<keyword evidence="1" id="KW-0472">Membrane</keyword>
<proteinExistence type="predicted"/>
<dbReference type="AlphaFoldDB" id="A0A0E9WLF2"/>
<keyword evidence="1" id="KW-0812">Transmembrane</keyword>
<feature type="transmembrane region" description="Helical" evidence="1">
    <location>
        <begin position="12"/>
        <end position="32"/>
    </location>
</feature>
<reference evidence="2" key="2">
    <citation type="journal article" date="2015" name="Fish Shellfish Immunol.">
        <title>Early steps in the European eel (Anguilla anguilla)-Vibrio vulnificus interaction in the gills: Role of the RtxA13 toxin.</title>
        <authorList>
            <person name="Callol A."/>
            <person name="Pajuelo D."/>
            <person name="Ebbesson L."/>
            <person name="Teles M."/>
            <person name="MacKenzie S."/>
            <person name="Amaro C."/>
        </authorList>
    </citation>
    <scope>NUCLEOTIDE SEQUENCE</scope>
</reference>